<feature type="chain" id="PRO_5044841462" description="Bifunctional inhibitor/plant lipid transfer protein/seed storage helical domain-containing protein" evidence="4">
    <location>
        <begin position="21"/>
        <end position="218"/>
    </location>
</feature>
<dbReference type="PANTHER" id="PTHR33076">
    <property type="entry name" value="NON-SPECIFIC LIPID-TRANSFER PROTEIN 2-RELATED"/>
    <property type="match status" value="1"/>
</dbReference>
<dbReference type="Proteomes" id="UP001642360">
    <property type="component" value="Unassembled WGS sequence"/>
</dbReference>
<keyword evidence="3" id="KW-0446">Lipid-binding</keyword>
<gene>
    <name evidence="6" type="ORF">ILEXP_LOCUS41500</name>
</gene>
<reference evidence="6 7" key="1">
    <citation type="submission" date="2024-02" db="EMBL/GenBank/DDBJ databases">
        <authorList>
            <person name="Vignale AGUSTIN F."/>
            <person name="Sosa J E."/>
            <person name="Modenutti C."/>
        </authorList>
    </citation>
    <scope>NUCLEOTIDE SEQUENCE [LARGE SCALE GENOMIC DNA]</scope>
</reference>
<sequence length="218" mass="24004">MAQLVAFLTIFFAVLGTSMAHFSSHFGFDPFGRRHSNYGNDYGDYGNPEYCSDIAPRFALCQGFVEGSDSYPSPQCCESLQQLNMIAKDQSGGPTRICECIEQMGNNEYKKSLVKHVFRSCGMHNSFPISNNMDCSSPSEECQPKGRRSRCFSQLKGTPRMPSLVKFPYKPPGKSGAATQLHSMLEYPTFTSSPFSGCPTFNSSAVAVAVIVVVFSKF</sequence>
<dbReference type="GO" id="GO:0008289">
    <property type="term" value="F:lipid binding"/>
    <property type="evidence" value="ECO:0007669"/>
    <property type="project" value="UniProtKB-KW"/>
</dbReference>
<dbReference type="InterPro" id="IPR016140">
    <property type="entry name" value="Bifunc_inhib/LTP/seed_store"/>
</dbReference>
<dbReference type="AlphaFoldDB" id="A0ABC8TR03"/>
<evidence type="ECO:0000256" key="1">
    <source>
        <dbReference type="ARBA" id="ARBA00009748"/>
    </source>
</evidence>
<feature type="signal peptide" evidence="4">
    <location>
        <begin position="1"/>
        <end position="20"/>
    </location>
</feature>
<evidence type="ECO:0000256" key="2">
    <source>
        <dbReference type="ARBA" id="ARBA00022448"/>
    </source>
</evidence>
<dbReference type="InterPro" id="IPR000528">
    <property type="entry name" value="Plant_nsLTP"/>
</dbReference>
<feature type="domain" description="Bifunctional inhibitor/plant lipid transfer protein/seed storage helical" evidence="5">
    <location>
        <begin position="51"/>
        <end position="135"/>
    </location>
</feature>
<evidence type="ECO:0000256" key="4">
    <source>
        <dbReference type="SAM" id="SignalP"/>
    </source>
</evidence>
<evidence type="ECO:0000259" key="5">
    <source>
        <dbReference type="Pfam" id="PF00234"/>
    </source>
</evidence>
<dbReference type="InterPro" id="IPR036312">
    <property type="entry name" value="Bifun_inhib/LTP/seed_sf"/>
</dbReference>
<proteinExistence type="inferred from homology"/>
<evidence type="ECO:0000313" key="6">
    <source>
        <dbReference type="EMBL" id="CAK9171887.1"/>
    </source>
</evidence>
<accession>A0ABC8TR03</accession>
<dbReference type="EMBL" id="CAUOFW020005859">
    <property type="protein sequence ID" value="CAK9171887.1"/>
    <property type="molecule type" value="Genomic_DNA"/>
</dbReference>
<comment type="similarity">
    <text evidence="1">Belongs to the plant LTP family.</text>
</comment>
<keyword evidence="7" id="KW-1185">Reference proteome</keyword>
<dbReference type="Pfam" id="PF00234">
    <property type="entry name" value="Tryp_alpha_amyl"/>
    <property type="match status" value="1"/>
</dbReference>
<evidence type="ECO:0000256" key="3">
    <source>
        <dbReference type="ARBA" id="ARBA00023121"/>
    </source>
</evidence>
<evidence type="ECO:0000313" key="7">
    <source>
        <dbReference type="Proteomes" id="UP001642360"/>
    </source>
</evidence>
<dbReference type="Gene3D" id="1.10.110.10">
    <property type="entry name" value="Plant lipid-transfer and hydrophobic proteins"/>
    <property type="match status" value="1"/>
</dbReference>
<comment type="caution">
    <text evidence="6">The sequence shown here is derived from an EMBL/GenBank/DDBJ whole genome shotgun (WGS) entry which is preliminary data.</text>
</comment>
<keyword evidence="4" id="KW-0732">Signal</keyword>
<dbReference type="SUPFAM" id="SSF47699">
    <property type="entry name" value="Bifunctional inhibitor/lipid-transfer protein/seed storage 2S albumin"/>
    <property type="match status" value="1"/>
</dbReference>
<name>A0ABC8TR03_9AQUA</name>
<keyword evidence="2" id="KW-0813">Transport</keyword>
<protein>
    <recommendedName>
        <fullName evidence="5">Bifunctional inhibitor/plant lipid transfer protein/seed storage helical domain-containing protein</fullName>
    </recommendedName>
</protein>
<organism evidence="6 7">
    <name type="scientific">Ilex paraguariensis</name>
    <name type="common">yerba mate</name>
    <dbReference type="NCBI Taxonomy" id="185542"/>
    <lineage>
        <taxon>Eukaryota</taxon>
        <taxon>Viridiplantae</taxon>
        <taxon>Streptophyta</taxon>
        <taxon>Embryophyta</taxon>
        <taxon>Tracheophyta</taxon>
        <taxon>Spermatophyta</taxon>
        <taxon>Magnoliopsida</taxon>
        <taxon>eudicotyledons</taxon>
        <taxon>Gunneridae</taxon>
        <taxon>Pentapetalae</taxon>
        <taxon>asterids</taxon>
        <taxon>campanulids</taxon>
        <taxon>Aquifoliales</taxon>
        <taxon>Aquifoliaceae</taxon>
        <taxon>Ilex</taxon>
    </lineage>
</organism>